<sequence length="155" mass="16762">MNIWVDADACPRAIKDILYRSADRTKIPLILVANSPLATPRSSMISTLTVPKGSDMADKAIVEKVESGDLVISGDIILADLVIAKGGSVLSPRGDEFTLDNIGEYLSTRTFMSELRSAGLATGGPPAMTNGDKERFANRLETTLRRLRALQENRS</sequence>
<keyword evidence="4" id="KW-1185">Reference proteome</keyword>
<evidence type="ECO:0000313" key="3">
    <source>
        <dbReference type="EMBL" id="BAM05974.1"/>
    </source>
</evidence>
<gene>
    <name evidence="3" type="ordered locus">LFE_0252</name>
</gene>
<evidence type="ECO:0000256" key="1">
    <source>
        <dbReference type="ARBA" id="ARBA00008522"/>
    </source>
</evidence>
<dbReference type="Pfam" id="PF02639">
    <property type="entry name" value="DUF188"/>
    <property type="match status" value="1"/>
</dbReference>
<dbReference type="HAMAP" id="MF_00489">
    <property type="entry name" value="UPF0178"/>
    <property type="match status" value="1"/>
</dbReference>
<dbReference type="OrthoDB" id="9798918at2"/>
<dbReference type="AlphaFoldDB" id="I0IL25"/>
<protein>
    <recommendedName>
        <fullName evidence="2">UPF0178 protein LFE_0252</fullName>
    </recommendedName>
</protein>
<proteinExistence type="inferred from homology"/>
<dbReference type="InterPro" id="IPR003791">
    <property type="entry name" value="UPF0178"/>
</dbReference>
<dbReference type="CDD" id="cd18720">
    <property type="entry name" value="PIN_YqxD-like"/>
    <property type="match status" value="1"/>
</dbReference>
<comment type="similarity">
    <text evidence="1 2">Belongs to the UPF0178 family.</text>
</comment>
<dbReference type="KEGG" id="lfc:LFE_0252"/>
<dbReference type="NCBIfam" id="NF001095">
    <property type="entry name" value="PRK00124.1"/>
    <property type="match status" value="1"/>
</dbReference>
<name>I0IL25_LEPFC</name>
<reference evidence="3 4" key="1">
    <citation type="journal article" date="2012" name="J. Bacteriol.">
        <title>Complete Genome Sequence of Leptospirillum ferrooxidans Strain C2-3, Isolated from a Fresh Volcanic Ash Deposit on the Island of Miyake, Japan.</title>
        <authorList>
            <person name="Fujimura R."/>
            <person name="Sato Y."/>
            <person name="Nishizawa T."/>
            <person name="Oshima K."/>
            <person name="Kim S.-W."/>
            <person name="Hattori M."/>
            <person name="Kamijo T."/>
            <person name="Ohta H."/>
        </authorList>
    </citation>
    <scope>NUCLEOTIDE SEQUENCE [LARGE SCALE GENOMIC DNA]</scope>
    <source>
        <strain evidence="3 4">C2-3</strain>
    </source>
</reference>
<evidence type="ECO:0000256" key="2">
    <source>
        <dbReference type="HAMAP-Rule" id="MF_00489"/>
    </source>
</evidence>
<dbReference type="PANTHER" id="PTHR35146">
    <property type="entry name" value="UPF0178 PROTEIN YAII"/>
    <property type="match status" value="1"/>
</dbReference>
<dbReference type="STRING" id="1162668.LFE_0252"/>
<dbReference type="RefSeq" id="WP_014448467.1">
    <property type="nucleotide sequence ID" value="NC_017094.1"/>
</dbReference>
<dbReference type="Proteomes" id="UP000007382">
    <property type="component" value="Chromosome"/>
</dbReference>
<dbReference type="PANTHER" id="PTHR35146:SF1">
    <property type="entry name" value="UPF0178 PROTEIN YAII"/>
    <property type="match status" value="1"/>
</dbReference>
<evidence type="ECO:0000313" key="4">
    <source>
        <dbReference type="Proteomes" id="UP000007382"/>
    </source>
</evidence>
<dbReference type="eggNOG" id="COG1671">
    <property type="taxonomic scope" value="Bacteria"/>
</dbReference>
<dbReference type="PATRIC" id="fig|1162668.3.peg.292"/>
<dbReference type="EMBL" id="AP012342">
    <property type="protein sequence ID" value="BAM05974.1"/>
    <property type="molecule type" value="Genomic_DNA"/>
</dbReference>
<dbReference type="HOGENOM" id="CLU_106619_2_1_0"/>
<accession>I0IL25</accession>
<reference evidence="4" key="2">
    <citation type="submission" date="2012-03" db="EMBL/GenBank/DDBJ databases">
        <title>The complete genome sequence of the pioneer microbe on fresh volcanic deposit, Leptospirillum ferrooxidans strain C2-3.</title>
        <authorList>
            <person name="Fujimura R."/>
            <person name="Sato Y."/>
            <person name="Nishizawa T."/>
            <person name="Nanba K."/>
            <person name="Oshima K."/>
            <person name="Hattori M."/>
            <person name="Kamijo T."/>
            <person name="Ohta H."/>
        </authorList>
    </citation>
    <scope>NUCLEOTIDE SEQUENCE [LARGE SCALE GENOMIC DNA]</scope>
    <source>
        <strain evidence="4">C2-3</strain>
    </source>
</reference>
<organism evidence="3 4">
    <name type="scientific">Leptospirillum ferrooxidans (strain C2-3)</name>
    <dbReference type="NCBI Taxonomy" id="1162668"/>
    <lineage>
        <taxon>Bacteria</taxon>
        <taxon>Pseudomonadati</taxon>
        <taxon>Nitrospirota</taxon>
        <taxon>Nitrospiria</taxon>
        <taxon>Nitrospirales</taxon>
        <taxon>Nitrospiraceae</taxon>
        <taxon>Leptospirillum</taxon>
    </lineage>
</organism>